<dbReference type="EMBL" id="OCNE01000008">
    <property type="protein sequence ID" value="SOD63044.1"/>
    <property type="molecule type" value="Genomic_DNA"/>
</dbReference>
<name>A0A286DWV9_9ACTN</name>
<keyword evidence="1" id="KW-0472">Membrane</keyword>
<accession>A0A286DWV9</accession>
<evidence type="ECO:0000256" key="1">
    <source>
        <dbReference type="SAM" id="Phobius"/>
    </source>
</evidence>
<proteinExistence type="predicted"/>
<gene>
    <name evidence="2" type="ORF">SAMN06297387_108207</name>
</gene>
<feature type="transmembrane region" description="Helical" evidence="1">
    <location>
        <begin position="77"/>
        <end position="98"/>
    </location>
</feature>
<organism evidence="2 3">
    <name type="scientific">Streptomyces zhaozhouensis</name>
    <dbReference type="NCBI Taxonomy" id="1300267"/>
    <lineage>
        <taxon>Bacteria</taxon>
        <taxon>Bacillati</taxon>
        <taxon>Actinomycetota</taxon>
        <taxon>Actinomycetes</taxon>
        <taxon>Kitasatosporales</taxon>
        <taxon>Streptomycetaceae</taxon>
        <taxon>Streptomyces</taxon>
    </lineage>
</organism>
<dbReference type="AlphaFoldDB" id="A0A286DWV9"/>
<feature type="transmembrane region" description="Helical" evidence="1">
    <location>
        <begin position="47"/>
        <end position="71"/>
    </location>
</feature>
<keyword evidence="1" id="KW-0812">Transmembrane</keyword>
<protein>
    <submittedName>
        <fullName evidence="2">Uncharacterized protein</fullName>
    </submittedName>
</protein>
<reference evidence="2 3" key="1">
    <citation type="submission" date="2017-09" db="EMBL/GenBank/DDBJ databases">
        <authorList>
            <person name="Ehlers B."/>
            <person name="Leendertz F.H."/>
        </authorList>
    </citation>
    <scope>NUCLEOTIDE SEQUENCE [LARGE SCALE GENOMIC DNA]</scope>
    <source>
        <strain evidence="2 3">CGMCC 4.7095</strain>
    </source>
</reference>
<keyword evidence="1" id="KW-1133">Transmembrane helix</keyword>
<dbReference type="Proteomes" id="UP000219072">
    <property type="component" value="Unassembled WGS sequence"/>
</dbReference>
<keyword evidence="3" id="KW-1185">Reference proteome</keyword>
<sequence length="210" mass="21197">MDVAPNKPGWLSGLGDWLGGVIEDVASAALGILQDIGSWVAENASRIAAVGNVLAAISAVFGAAAMAAGLLTPFLPILAPAFVALTGISAGYAGLALVAHGTAWAAGEDVPLRTFGQDILGVLPLAKFVGGGGRIATALGDSALSGELNAGAFWDSLDGLIGDPSALGFLKPRDQRQQWQMFLPSGAGALWVGFENAWRDGGTSAAEREG</sequence>
<evidence type="ECO:0000313" key="2">
    <source>
        <dbReference type="EMBL" id="SOD63044.1"/>
    </source>
</evidence>
<evidence type="ECO:0000313" key="3">
    <source>
        <dbReference type="Proteomes" id="UP000219072"/>
    </source>
</evidence>